<feature type="domain" description="MULE transposase" evidence="1">
    <location>
        <begin position="5"/>
        <end position="77"/>
    </location>
</feature>
<name>A0ABN7V1D7_GIGMA</name>
<comment type="caution">
    <text evidence="2">The sequence shown here is derived from an EMBL/GenBank/DDBJ whole genome shotgun (WGS) entry which is preliminary data.</text>
</comment>
<keyword evidence="3" id="KW-1185">Reference proteome</keyword>
<evidence type="ECO:0000313" key="2">
    <source>
        <dbReference type="EMBL" id="CAG8717248.1"/>
    </source>
</evidence>
<protein>
    <submittedName>
        <fullName evidence="2">9910_t:CDS:1</fullName>
    </submittedName>
</protein>
<dbReference type="Proteomes" id="UP000789901">
    <property type="component" value="Unassembled WGS sequence"/>
</dbReference>
<evidence type="ECO:0000259" key="1">
    <source>
        <dbReference type="Pfam" id="PF10551"/>
    </source>
</evidence>
<sequence>MACFFVIINNCNRTWLVVTAMLEDETENSFVWALKMIKKCMGDLTPNVVFTDSDLAMNSAINLEFLDSLHCLCIFYIDLNLKKNLRNKLGLSEFKEFPKYILASGYIKQQLDPFKYKWAICYTNNQFIAGTNSTQRVEGLNCKIHNCVRSNSSLLELTKKIQKLLDKESEYTRIEKYKEQIPMIGLSTISKTYFNSIENYNSFLMDSMAVDFIVQEQVNVDNVEGLIVACWYKDNFDDIWQQRPITIYTSSDQVHDQGSVEYPKYNRAQGVMRKALDMALMTNSYDEWMVFAMDLFWIKKTNK</sequence>
<evidence type="ECO:0000313" key="3">
    <source>
        <dbReference type="Proteomes" id="UP000789901"/>
    </source>
</evidence>
<accession>A0ABN7V1D7</accession>
<dbReference type="InterPro" id="IPR018289">
    <property type="entry name" value="MULE_transposase_dom"/>
</dbReference>
<dbReference type="Pfam" id="PF10551">
    <property type="entry name" value="MULE"/>
    <property type="match status" value="1"/>
</dbReference>
<organism evidence="2 3">
    <name type="scientific">Gigaspora margarita</name>
    <dbReference type="NCBI Taxonomy" id="4874"/>
    <lineage>
        <taxon>Eukaryota</taxon>
        <taxon>Fungi</taxon>
        <taxon>Fungi incertae sedis</taxon>
        <taxon>Mucoromycota</taxon>
        <taxon>Glomeromycotina</taxon>
        <taxon>Glomeromycetes</taxon>
        <taxon>Diversisporales</taxon>
        <taxon>Gigasporaceae</taxon>
        <taxon>Gigaspora</taxon>
    </lineage>
</organism>
<dbReference type="EMBL" id="CAJVQB010008322">
    <property type="protein sequence ID" value="CAG8717248.1"/>
    <property type="molecule type" value="Genomic_DNA"/>
</dbReference>
<dbReference type="PANTHER" id="PTHR47718">
    <property type="entry name" value="OS01G0519700 PROTEIN"/>
    <property type="match status" value="1"/>
</dbReference>
<reference evidence="2 3" key="1">
    <citation type="submission" date="2021-06" db="EMBL/GenBank/DDBJ databases">
        <authorList>
            <person name="Kallberg Y."/>
            <person name="Tangrot J."/>
            <person name="Rosling A."/>
        </authorList>
    </citation>
    <scope>NUCLEOTIDE SEQUENCE [LARGE SCALE GENOMIC DNA]</scope>
    <source>
        <strain evidence="2 3">120-4 pot B 10/14</strain>
    </source>
</reference>
<gene>
    <name evidence="2" type="ORF">GMARGA_LOCUS13229</name>
</gene>
<proteinExistence type="predicted"/>